<dbReference type="InterPro" id="IPR000845">
    <property type="entry name" value="Nucleoside_phosphorylase_d"/>
</dbReference>
<evidence type="ECO:0000259" key="1">
    <source>
        <dbReference type="Pfam" id="PF00931"/>
    </source>
</evidence>
<dbReference type="InterPro" id="IPR053137">
    <property type="entry name" value="NLR-like"/>
</dbReference>
<dbReference type="Pfam" id="PF13424">
    <property type="entry name" value="TPR_12"/>
    <property type="match status" value="4"/>
</dbReference>
<proteinExistence type="predicted"/>
<accession>A0A1L7XU89</accession>
<dbReference type="Gene3D" id="3.40.50.1580">
    <property type="entry name" value="Nucleoside phosphorylase domain"/>
    <property type="match status" value="1"/>
</dbReference>
<dbReference type="Gene3D" id="1.25.40.10">
    <property type="entry name" value="Tetratricopeptide repeat domain"/>
    <property type="match status" value="3"/>
</dbReference>
<dbReference type="Pfam" id="PF13374">
    <property type="entry name" value="TPR_10"/>
    <property type="match status" value="3"/>
</dbReference>
<dbReference type="InterPro" id="IPR027417">
    <property type="entry name" value="P-loop_NTPase"/>
</dbReference>
<dbReference type="Pfam" id="PF01048">
    <property type="entry name" value="PNP_UDP_1"/>
    <property type="match status" value="1"/>
</dbReference>
<dbReference type="EMBL" id="FJOG01000057">
    <property type="protein sequence ID" value="CZR68592.1"/>
    <property type="molecule type" value="Genomic_DNA"/>
</dbReference>
<dbReference type="SUPFAM" id="SSF52540">
    <property type="entry name" value="P-loop containing nucleoside triphosphate hydrolases"/>
    <property type="match status" value="1"/>
</dbReference>
<dbReference type="STRING" id="576137.A0A1L7XU89"/>
<dbReference type="OrthoDB" id="20872at2759"/>
<dbReference type="NCBIfam" id="NF040586">
    <property type="entry name" value="FxSxx_TPR"/>
    <property type="match status" value="1"/>
</dbReference>
<dbReference type="GO" id="GO:0003824">
    <property type="term" value="F:catalytic activity"/>
    <property type="evidence" value="ECO:0007669"/>
    <property type="project" value="InterPro"/>
</dbReference>
<dbReference type="GO" id="GO:0043531">
    <property type="term" value="F:ADP binding"/>
    <property type="evidence" value="ECO:0007669"/>
    <property type="project" value="InterPro"/>
</dbReference>
<dbReference type="InterPro" id="IPR019734">
    <property type="entry name" value="TPR_rpt"/>
</dbReference>
<dbReference type="SMART" id="SM00028">
    <property type="entry name" value="TPR"/>
    <property type="match status" value="9"/>
</dbReference>
<evidence type="ECO:0000313" key="3">
    <source>
        <dbReference type="EMBL" id="CZR68592.1"/>
    </source>
</evidence>
<dbReference type="Gene3D" id="3.40.50.300">
    <property type="entry name" value="P-loop containing nucleotide triphosphate hydrolases"/>
    <property type="match status" value="1"/>
</dbReference>
<dbReference type="InterPro" id="IPR002182">
    <property type="entry name" value="NB-ARC"/>
</dbReference>
<gene>
    <name evidence="3" type="ORF">PAC_18491</name>
</gene>
<dbReference type="GO" id="GO:0009116">
    <property type="term" value="P:nucleoside metabolic process"/>
    <property type="evidence" value="ECO:0007669"/>
    <property type="project" value="InterPro"/>
</dbReference>
<dbReference type="InterPro" id="IPR011990">
    <property type="entry name" value="TPR-like_helical_dom_sf"/>
</dbReference>
<evidence type="ECO:0000259" key="2">
    <source>
        <dbReference type="Pfam" id="PF01048"/>
    </source>
</evidence>
<dbReference type="InterPro" id="IPR035994">
    <property type="entry name" value="Nucleoside_phosphorylase_sf"/>
</dbReference>
<dbReference type="SUPFAM" id="SSF48452">
    <property type="entry name" value="TPR-like"/>
    <property type="match status" value="4"/>
</dbReference>
<evidence type="ECO:0000313" key="4">
    <source>
        <dbReference type="Proteomes" id="UP000184330"/>
    </source>
</evidence>
<dbReference type="Pfam" id="PF00931">
    <property type="entry name" value="NB-ARC"/>
    <property type="match status" value="1"/>
</dbReference>
<feature type="domain" description="Nucleoside phosphorylase" evidence="2">
    <location>
        <begin position="14"/>
        <end position="131"/>
    </location>
</feature>
<protein>
    <submittedName>
        <fullName evidence="3">Uncharacterized protein</fullName>
    </submittedName>
</protein>
<sequence length="1336" mass="151051">MAKVVPPKDRDGFEIAIICALQSEADAVEALFDKYWDEDGDRYGKAPGDTNTYTTGTVGCHNVVLAHMPGMGKGSAASVASSFRSSFERIKLALVVGICGGVPSLVNGEEILLGDVIISTGIIQYDFGRQLPDRFVRKDTLEDNLGRPNTEIRAFLSKLGGLRSRKRLGQNTFSFLQELCKEADFEKAQYPGPIEDRLYQRSYRHKHHDLPSCTICTKCEKKEDNVCETALGSSCSDLKCQDDKLVQRQRLHRSSGAAEAADAQRPRIHFGLIASGDMVMKSGEDRDEIALREKVIGFEMEGAGVWDNFPCVVIKGVCDYADSHKNKKWQGYAAAAAAACMKAFLKEWVPAMNPSASAIFQEFCNQDLWMQRIVRLAFRFMFKPPEFVLILLTLPKAQWGISFEQYKLFVARESQLDEATPKLAPEKKRVLHIPFPHNTAFVGREKIIRQIQTKISEPDSDHQLALYGLGGIGKSQIVLQYAHMTTETAPECSIFWVVAGNRHRFERDYRDIAKKLGLKGADDPKVDVFQLVKDALEEHDFQNWLMIVDNADDMDLFFDQSQPGQGLRNFIPKNSKGSIIYTTRSKADAQRLTDEGSTMPVEVMGTEDSLSLLEKKFGEGVTDKKVVIDMLNELEYLPLAIVQAASYMRQKSWTIQQYLQYYKEKDSDMALRFLLHEFKDKARIDGVTNAVLKTWIITFEQVEQQDSRAGELLWMMSFFDRQNIPAYLLKGVGESQGAIADAIGTLKAFSFVVGTLKSNNIDENFTIHRLVQVSTRYWLRLSKHKDRAEQCATNALVSLAREFPTGDEHENRDRCAELYSHTEPVISFQPLPIQNPSAFAKLLGNLSRYLRSQGQYNLSEGYARRAVEVSSSRLGNSNVQTLTNTHALAEVLLYQSKYTEAEQMHRQTLNLRENVLGPEHPDTLSSIRGLAAVLSYQGKHLEAEQMQYKTLELYKKVLGHEYPQTLGSMNDLAAVLWYQGKYVEAEERQRQTLELRKKVLGHEHPNTLNSMNDLAATLSSQDKNIEAEQMHRQTLELNKKVLGHEHPNTLKSISWVATALSSQGKYVEAEQIHRQALELSKKVLDHEHPQTLKSMNDLAAMLWYQGKYVEAEQMHRQTLELSKKVLGHEHLDTLNSMSWVASTLSSQGKYVEAEQMHRQTLELCKKVLGLEHINTLISTNNVGVMLENQQKYAEAEVMYRRVMEGREKTLGPEHADTLASTNSVGVMLHNQQKNAEAEVMYRRAMEGREKTLGPENADTLTSINNVGVALDNQQKYAEAEVMYRRAMEGREKTLGPEHPDTLTSIKDLEVVLGQLKFEEAVKKHEEALKKHRRGST</sequence>
<reference evidence="3 4" key="1">
    <citation type="submission" date="2016-03" db="EMBL/GenBank/DDBJ databases">
        <authorList>
            <person name="Ploux O."/>
        </authorList>
    </citation>
    <scope>NUCLEOTIDE SEQUENCE [LARGE SCALE GENOMIC DNA]</scope>
    <source>
        <strain evidence="3 4">UAMH 11012</strain>
    </source>
</reference>
<feature type="domain" description="NB-ARC" evidence="1">
    <location>
        <begin position="445"/>
        <end position="618"/>
    </location>
</feature>
<dbReference type="PANTHER" id="PTHR46082:SF6">
    <property type="entry name" value="AAA+ ATPASE DOMAIN-CONTAINING PROTEIN-RELATED"/>
    <property type="match status" value="1"/>
</dbReference>
<organism evidence="3 4">
    <name type="scientific">Phialocephala subalpina</name>
    <dbReference type="NCBI Taxonomy" id="576137"/>
    <lineage>
        <taxon>Eukaryota</taxon>
        <taxon>Fungi</taxon>
        <taxon>Dikarya</taxon>
        <taxon>Ascomycota</taxon>
        <taxon>Pezizomycotina</taxon>
        <taxon>Leotiomycetes</taxon>
        <taxon>Helotiales</taxon>
        <taxon>Mollisiaceae</taxon>
        <taxon>Phialocephala</taxon>
        <taxon>Phialocephala fortinii species complex</taxon>
    </lineage>
</organism>
<dbReference type="Proteomes" id="UP000184330">
    <property type="component" value="Unassembled WGS sequence"/>
</dbReference>
<name>A0A1L7XU89_9HELO</name>
<keyword evidence="4" id="KW-1185">Reference proteome</keyword>
<dbReference type="PANTHER" id="PTHR46082">
    <property type="entry name" value="ATP/GTP-BINDING PROTEIN-RELATED"/>
    <property type="match status" value="1"/>
</dbReference>
<dbReference type="SUPFAM" id="SSF53167">
    <property type="entry name" value="Purine and uridine phosphorylases"/>
    <property type="match status" value="1"/>
</dbReference>